<evidence type="ECO:0000313" key="2">
    <source>
        <dbReference type="Proteomes" id="UP001457282"/>
    </source>
</evidence>
<evidence type="ECO:0000313" key="1">
    <source>
        <dbReference type="EMBL" id="KAK9939096.1"/>
    </source>
</evidence>
<gene>
    <name evidence="1" type="ORF">M0R45_015805</name>
</gene>
<dbReference type="AlphaFoldDB" id="A0AAW1XRV2"/>
<organism evidence="1 2">
    <name type="scientific">Rubus argutus</name>
    <name type="common">Southern blackberry</name>
    <dbReference type="NCBI Taxonomy" id="59490"/>
    <lineage>
        <taxon>Eukaryota</taxon>
        <taxon>Viridiplantae</taxon>
        <taxon>Streptophyta</taxon>
        <taxon>Embryophyta</taxon>
        <taxon>Tracheophyta</taxon>
        <taxon>Spermatophyta</taxon>
        <taxon>Magnoliopsida</taxon>
        <taxon>eudicotyledons</taxon>
        <taxon>Gunneridae</taxon>
        <taxon>Pentapetalae</taxon>
        <taxon>rosids</taxon>
        <taxon>fabids</taxon>
        <taxon>Rosales</taxon>
        <taxon>Rosaceae</taxon>
        <taxon>Rosoideae</taxon>
        <taxon>Rosoideae incertae sedis</taxon>
        <taxon>Rubus</taxon>
    </lineage>
</organism>
<sequence length="219" mass="25043">MNFSDLFVETAPCIGSHPSSDSSLSTVYSYFMLGRLDEYGYPDNMSPADVGLTCKIKLMVMVSPPSMDKSCEGIYKKLAYGFELSWIDNECTEKCRPDDTCALNDNNTAGIGCYPQRKEETRWFVRIIRPILHALGEWSTLKQDRLAYNINFVVKVSFLLYLSNYISRCLMNFFPSGAHPIYKHVNLTITSPIDRDHDKHFNKGYYHLVVILIVYSDAN</sequence>
<keyword evidence="2" id="KW-1185">Reference proteome</keyword>
<protein>
    <submittedName>
        <fullName evidence="1">Uncharacterized protein</fullName>
    </submittedName>
</protein>
<proteinExistence type="predicted"/>
<dbReference type="Proteomes" id="UP001457282">
    <property type="component" value="Unassembled WGS sequence"/>
</dbReference>
<accession>A0AAW1XRV2</accession>
<dbReference type="EMBL" id="JBEDUW010000003">
    <property type="protein sequence ID" value="KAK9939096.1"/>
    <property type="molecule type" value="Genomic_DNA"/>
</dbReference>
<comment type="caution">
    <text evidence="1">The sequence shown here is derived from an EMBL/GenBank/DDBJ whole genome shotgun (WGS) entry which is preliminary data.</text>
</comment>
<reference evidence="1 2" key="1">
    <citation type="journal article" date="2023" name="G3 (Bethesda)">
        <title>A chromosome-length genome assembly and annotation of blackberry (Rubus argutus, cv. 'Hillquist').</title>
        <authorList>
            <person name="Bruna T."/>
            <person name="Aryal R."/>
            <person name="Dudchenko O."/>
            <person name="Sargent D.J."/>
            <person name="Mead D."/>
            <person name="Buti M."/>
            <person name="Cavallini A."/>
            <person name="Hytonen T."/>
            <person name="Andres J."/>
            <person name="Pham M."/>
            <person name="Weisz D."/>
            <person name="Mascagni F."/>
            <person name="Usai G."/>
            <person name="Natali L."/>
            <person name="Bassil N."/>
            <person name="Fernandez G.E."/>
            <person name="Lomsadze A."/>
            <person name="Armour M."/>
            <person name="Olukolu B."/>
            <person name="Poorten T."/>
            <person name="Britton C."/>
            <person name="Davik J."/>
            <person name="Ashrafi H."/>
            <person name="Aiden E.L."/>
            <person name="Borodovsky M."/>
            <person name="Worthington M."/>
        </authorList>
    </citation>
    <scope>NUCLEOTIDE SEQUENCE [LARGE SCALE GENOMIC DNA]</scope>
    <source>
        <strain evidence="1">PI 553951</strain>
    </source>
</reference>
<name>A0AAW1XRV2_RUBAR</name>